<evidence type="ECO:0000313" key="1">
    <source>
        <dbReference type="EMBL" id="KAA0704461.1"/>
    </source>
</evidence>
<name>A0A5A9N5Y6_9TELE</name>
<proteinExistence type="predicted"/>
<organism evidence="1 2">
    <name type="scientific">Triplophysa tibetana</name>
    <dbReference type="NCBI Taxonomy" id="1572043"/>
    <lineage>
        <taxon>Eukaryota</taxon>
        <taxon>Metazoa</taxon>
        <taxon>Chordata</taxon>
        <taxon>Craniata</taxon>
        <taxon>Vertebrata</taxon>
        <taxon>Euteleostomi</taxon>
        <taxon>Actinopterygii</taxon>
        <taxon>Neopterygii</taxon>
        <taxon>Teleostei</taxon>
        <taxon>Ostariophysi</taxon>
        <taxon>Cypriniformes</taxon>
        <taxon>Nemacheilidae</taxon>
        <taxon>Triplophysa</taxon>
    </lineage>
</organism>
<protein>
    <submittedName>
        <fullName evidence="1">Leucine-rich repeat-containing protein 75B</fullName>
    </submittedName>
</protein>
<comment type="caution">
    <text evidence="1">The sequence shown here is derived from an EMBL/GenBank/DDBJ whole genome shotgun (WGS) entry which is preliminary data.</text>
</comment>
<dbReference type="AlphaFoldDB" id="A0A5A9N5Y6"/>
<evidence type="ECO:0000313" key="2">
    <source>
        <dbReference type="Proteomes" id="UP000324632"/>
    </source>
</evidence>
<dbReference type="Proteomes" id="UP000324632">
    <property type="component" value="Chromosome 23"/>
</dbReference>
<dbReference type="EMBL" id="SOYY01000023">
    <property type="protein sequence ID" value="KAA0704461.1"/>
    <property type="molecule type" value="Genomic_DNA"/>
</dbReference>
<accession>A0A5A9N5Y6</accession>
<keyword evidence="2" id="KW-1185">Reference proteome</keyword>
<gene>
    <name evidence="1" type="ORF">E1301_Tti024102</name>
</gene>
<sequence length="155" mass="17260">MRYGCAWSSEDLVFVIEYLPRSDERLVERVWLPACVVVIALGKNMSIWAVRMYEAIRAGRSLKQRFISNGSGPQLYGALGREPPTLLPLRGATKLYTLAVNGNRLTVAILKDLIEMVKDPRSFQFGLGGHRKQRGHLYCPAAIAGCSPAGLWIEK</sequence>
<reference evidence="1 2" key="1">
    <citation type="journal article" date="2019" name="Mol. Ecol. Resour.">
        <title>Chromosome-level genome assembly of Triplophysa tibetana, a fish adapted to the harsh high-altitude environment of the Tibetan Plateau.</title>
        <authorList>
            <person name="Yang X."/>
            <person name="Liu H."/>
            <person name="Ma Z."/>
            <person name="Zou Y."/>
            <person name="Zou M."/>
            <person name="Mao Y."/>
            <person name="Li X."/>
            <person name="Wang H."/>
            <person name="Chen T."/>
            <person name="Wang W."/>
            <person name="Yang R."/>
        </authorList>
    </citation>
    <scope>NUCLEOTIDE SEQUENCE [LARGE SCALE GENOMIC DNA]</scope>
    <source>
        <strain evidence="1">TTIB1903HZAU</strain>
        <tissue evidence="1">Muscle</tissue>
    </source>
</reference>